<evidence type="ECO:0000313" key="2">
    <source>
        <dbReference type="EMBL" id="CAD9581221.1"/>
    </source>
</evidence>
<organism evidence="2">
    <name type="scientific">Leptocylindrus danicus</name>
    <dbReference type="NCBI Taxonomy" id="163516"/>
    <lineage>
        <taxon>Eukaryota</taxon>
        <taxon>Sar</taxon>
        <taxon>Stramenopiles</taxon>
        <taxon>Ochrophyta</taxon>
        <taxon>Bacillariophyta</taxon>
        <taxon>Coscinodiscophyceae</taxon>
        <taxon>Chaetocerotophycidae</taxon>
        <taxon>Leptocylindrales</taxon>
        <taxon>Leptocylindraceae</taxon>
        <taxon>Leptocylindrus</taxon>
    </lineage>
</organism>
<feature type="region of interest" description="Disordered" evidence="1">
    <location>
        <begin position="108"/>
        <end position="172"/>
    </location>
</feature>
<dbReference type="EMBL" id="HBGY01015957">
    <property type="protein sequence ID" value="CAD9581221.1"/>
    <property type="molecule type" value="Transcribed_RNA"/>
</dbReference>
<reference evidence="2" key="1">
    <citation type="submission" date="2021-01" db="EMBL/GenBank/DDBJ databases">
        <authorList>
            <person name="Corre E."/>
            <person name="Pelletier E."/>
            <person name="Niang G."/>
            <person name="Scheremetjew M."/>
            <person name="Finn R."/>
            <person name="Kale V."/>
            <person name="Holt S."/>
            <person name="Cochrane G."/>
            <person name="Meng A."/>
            <person name="Brown T."/>
            <person name="Cohen L."/>
        </authorList>
    </citation>
    <scope>NUCLEOTIDE SEQUENCE</scope>
    <source>
        <strain evidence="2">B650</strain>
    </source>
</reference>
<evidence type="ECO:0000256" key="1">
    <source>
        <dbReference type="SAM" id="MobiDB-lite"/>
    </source>
</evidence>
<accession>A0A7S2KMD5</accession>
<feature type="compositionally biased region" description="Basic and acidic residues" evidence="1">
    <location>
        <begin position="159"/>
        <end position="170"/>
    </location>
</feature>
<name>A0A7S2KMD5_9STRA</name>
<proteinExistence type="predicted"/>
<sequence length="197" mass="22138">MMQSISLSNSMMVVEDDYVFVEVEDDDISFIEMEEVDGVDIFRPQSVLSTTNDFAKSSNQTLLSMAESSSVLVSDDEDTIMTDDLKVSVFDECGGNVNIMEIDEESVVTNPVAESSSSKPPKSSSSIAGSSTSTRRLSKKKLRREARRQKKEEKKKKREEREKKAKEKQADAAILLVDQTEVRLEKLGKVERRLGRM</sequence>
<feature type="compositionally biased region" description="Low complexity" evidence="1">
    <location>
        <begin position="115"/>
        <end position="135"/>
    </location>
</feature>
<dbReference type="AlphaFoldDB" id="A0A7S2KMD5"/>
<protein>
    <submittedName>
        <fullName evidence="2">Uncharacterized protein</fullName>
    </submittedName>
</protein>
<feature type="compositionally biased region" description="Basic residues" evidence="1">
    <location>
        <begin position="136"/>
        <end position="158"/>
    </location>
</feature>
<gene>
    <name evidence="2" type="ORF">LDAN0321_LOCUS10322</name>
</gene>